<keyword evidence="1" id="KW-0479">Metal-binding</keyword>
<feature type="compositionally biased region" description="Basic and acidic residues" evidence="2">
    <location>
        <begin position="376"/>
        <end position="386"/>
    </location>
</feature>
<comment type="caution">
    <text evidence="4">The sequence shown here is derived from an EMBL/GenBank/DDBJ whole genome shotgun (WGS) entry which is preliminary data.</text>
</comment>
<evidence type="ECO:0000256" key="1">
    <source>
        <dbReference type="PROSITE-ProRule" id="PRU00042"/>
    </source>
</evidence>
<dbReference type="GO" id="GO:0008270">
    <property type="term" value="F:zinc ion binding"/>
    <property type="evidence" value="ECO:0007669"/>
    <property type="project" value="UniProtKB-KW"/>
</dbReference>
<proteinExistence type="predicted"/>
<name>A0A813S363_ADIRI</name>
<dbReference type="PANTHER" id="PTHR46451">
    <property type="entry name" value="RAS-RESPONSIVE ELEMENT-BINDING PROTEIN 1"/>
    <property type="match status" value="1"/>
</dbReference>
<dbReference type="PANTHER" id="PTHR46451:SF1">
    <property type="entry name" value="RAS-RESPONSIVE ELEMENT-BINDING PROTEIN 1"/>
    <property type="match status" value="1"/>
</dbReference>
<evidence type="ECO:0000313" key="4">
    <source>
        <dbReference type="EMBL" id="CAF0789482.1"/>
    </source>
</evidence>
<protein>
    <recommendedName>
        <fullName evidence="3">C2H2-type domain-containing protein</fullName>
    </recommendedName>
</protein>
<evidence type="ECO:0000259" key="3">
    <source>
        <dbReference type="PROSITE" id="PS50157"/>
    </source>
</evidence>
<dbReference type="PROSITE" id="PS50157">
    <property type="entry name" value="ZINC_FINGER_C2H2_2"/>
    <property type="match status" value="1"/>
</dbReference>
<accession>A0A813S363</accession>
<gene>
    <name evidence="4" type="ORF">EDS130_LOCUS4270</name>
</gene>
<evidence type="ECO:0000256" key="2">
    <source>
        <dbReference type="SAM" id="MobiDB-lite"/>
    </source>
</evidence>
<sequence length="502" mass="57158">MYHPSQSVVCSDCNVTFRSHRALKNHQQRFHFNYSQNLPDYHHLSSYLFLAFSTQQFSFVAKHACEQGRLPLGQFTSKIFLCQSCHVSFPCSNALQYHLLNKHDQYESEVCRITLHDIIVQVEENIKTVDLNNNDDNDNIESMKYLLAKQASIFGLRDKKLAEEIRCIRHEHQQLIFPSCQHPSRTCANLCLKYLSSYNKLVENYSYQIPTVPKGNPFAQGSIVSRPISKSLVSLATPSKDGSSPNPKRTSLKRVQSAMSERSLSPQSKKRTNEQQFKINGSKFMSSESISLSPRKNQIYPRSMSSKNARHSVACKRSVSPTITLAVERSSEKRRRQREEKKTKTPPSFSSKAHSTEQESDDDDDDDDDDIIPSKFDTHKRQREASDSSVEYVQVINNEPQTVSSLNNIENLKLKSKGDDKDIIICDSSSTVRKLPSSPSKNLSNGHQTADYDEHVRVRCKICGDILEGRSRFSKHVLAMHSHLIKSNASNIKQQQQTTSVR</sequence>
<feature type="compositionally biased region" description="Polar residues" evidence="2">
    <location>
        <begin position="235"/>
        <end position="267"/>
    </location>
</feature>
<feature type="compositionally biased region" description="Polar residues" evidence="2">
    <location>
        <begin position="274"/>
        <end position="296"/>
    </location>
</feature>
<dbReference type="EMBL" id="CAJNOJ010000011">
    <property type="protein sequence ID" value="CAF0789482.1"/>
    <property type="molecule type" value="Genomic_DNA"/>
</dbReference>
<dbReference type="PROSITE" id="PS00028">
    <property type="entry name" value="ZINC_FINGER_C2H2_1"/>
    <property type="match status" value="3"/>
</dbReference>
<dbReference type="GO" id="GO:0001228">
    <property type="term" value="F:DNA-binding transcription activator activity, RNA polymerase II-specific"/>
    <property type="evidence" value="ECO:0007669"/>
    <property type="project" value="TreeGrafter"/>
</dbReference>
<dbReference type="GO" id="GO:0000978">
    <property type="term" value="F:RNA polymerase II cis-regulatory region sequence-specific DNA binding"/>
    <property type="evidence" value="ECO:0007669"/>
    <property type="project" value="TreeGrafter"/>
</dbReference>
<dbReference type="SMART" id="SM00355">
    <property type="entry name" value="ZnF_C2H2"/>
    <property type="match status" value="3"/>
</dbReference>
<dbReference type="Proteomes" id="UP000663852">
    <property type="component" value="Unassembled WGS sequence"/>
</dbReference>
<dbReference type="AlphaFoldDB" id="A0A813S363"/>
<evidence type="ECO:0000313" key="5">
    <source>
        <dbReference type="Proteomes" id="UP000663852"/>
    </source>
</evidence>
<keyword evidence="1" id="KW-0863">Zinc-finger</keyword>
<organism evidence="4 5">
    <name type="scientific">Adineta ricciae</name>
    <name type="common">Rotifer</name>
    <dbReference type="NCBI Taxonomy" id="249248"/>
    <lineage>
        <taxon>Eukaryota</taxon>
        <taxon>Metazoa</taxon>
        <taxon>Spiralia</taxon>
        <taxon>Gnathifera</taxon>
        <taxon>Rotifera</taxon>
        <taxon>Eurotatoria</taxon>
        <taxon>Bdelloidea</taxon>
        <taxon>Adinetida</taxon>
        <taxon>Adinetidae</taxon>
        <taxon>Adineta</taxon>
    </lineage>
</organism>
<feature type="region of interest" description="Disordered" evidence="2">
    <location>
        <begin position="235"/>
        <end position="389"/>
    </location>
</feature>
<dbReference type="InterPro" id="IPR052795">
    <property type="entry name" value="RREB1"/>
</dbReference>
<dbReference type="OrthoDB" id="10049810at2759"/>
<feature type="compositionally biased region" description="Acidic residues" evidence="2">
    <location>
        <begin position="358"/>
        <end position="371"/>
    </location>
</feature>
<dbReference type="InterPro" id="IPR013087">
    <property type="entry name" value="Znf_C2H2_type"/>
</dbReference>
<dbReference type="GO" id="GO:0005634">
    <property type="term" value="C:nucleus"/>
    <property type="evidence" value="ECO:0007669"/>
    <property type="project" value="TreeGrafter"/>
</dbReference>
<reference evidence="4" key="1">
    <citation type="submission" date="2021-02" db="EMBL/GenBank/DDBJ databases">
        <authorList>
            <person name="Nowell W R."/>
        </authorList>
    </citation>
    <scope>NUCLEOTIDE SEQUENCE</scope>
</reference>
<keyword evidence="1" id="KW-0862">Zinc</keyword>
<feature type="domain" description="C2H2-type" evidence="3">
    <location>
        <begin position="8"/>
        <end position="36"/>
    </location>
</feature>